<sequence>VLHTLQRYTQSQSNALTDSAVESSVPVVAPKDRTSRDSPVYSTRCRGLPLDIHERHSCGGSPAKRARVSAVGSATGRRKDSGVADCDSDEDEEKAVDSGMSVDAEIKKCNAEIKKCNAEANPKSTKIRDLMGKKHLVSVRMCMWSV</sequence>
<evidence type="ECO:0000256" key="1">
    <source>
        <dbReference type="SAM" id="MobiDB-lite"/>
    </source>
</evidence>
<keyword evidence="3" id="KW-1185">Reference proteome</keyword>
<protein>
    <submittedName>
        <fullName evidence="2">Uncharacterized protein</fullName>
    </submittedName>
</protein>
<accession>A0A0L0FEN9</accession>
<gene>
    <name evidence="2" type="ORF">SARC_12240</name>
</gene>
<name>A0A0L0FEN9_9EUKA</name>
<reference evidence="2 3" key="1">
    <citation type="submission" date="2011-02" db="EMBL/GenBank/DDBJ databases">
        <title>The Genome Sequence of Sphaeroforma arctica JP610.</title>
        <authorList>
            <consortium name="The Broad Institute Genome Sequencing Platform"/>
            <person name="Russ C."/>
            <person name="Cuomo C."/>
            <person name="Young S.K."/>
            <person name="Zeng Q."/>
            <person name="Gargeya S."/>
            <person name="Alvarado L."/>
            <person name="Berlin A."/>
            <person name="Chapman S.B."/>
            <person name="Chen Z."/>
            <person name="Freedman E."/>
            <person name="Gellesch M."/>
            <person name="Goldberg J."/>
            <person name="Griggs A."/>
            <person name="Gujja S."/>
            <person name="Heilman E."/>
            <person name="Heiman D."/>
            <person name="Howarth C."/>
            <person name="Mehta T."/>
            <person name="Neiman D."/>
            <person name="Pearson M."/>
            <person name="Roberts A."/>
            <person name="Saif S."/>
            <person name="Shea T."/>
            <person name="Shenoy N."/>
            <person name="Sisk P."/>
            <person name="Stolte C."/>
            <person name="Sykes S."/>
            <person name="White J."/>
            <person name="Yandava C."/>
            <person name="Burger G."/>
            <person name="Gray M.W."/>
            <person name="Holland P.W.H."/>
            <person name="King N."/>
            <person name="Lang F.B.F."/>
            <person name="Roger A.J."/>
            <person name="Ruiz-Trillo I."/>
            <person name="Haas B."/>
            <person name="Nusbaum C."/>
            <person name="Birren B."/>
        </authorList>
    </citation>
    <scope>NUCLEOTIDE SEQUENCE [LARGE SCALE GENOMIC DNA]</scope>
    <source>
        <strain evidence="2 3">JP610</strain>
    </source>
</reference>
<evidence type="ECO:0000313" key="2">
    <source>
        <dbReference type="EMBL" id="KNC75232.1"/>
    </source>
</evidence>
<feature type="compositionally biased region" description="Low complexity" evidence="1">
    <location>
        <begin position="19"/>
        <end position="29"/>
    </location>
</feature>
<feature type="non-terminal residue" evidence="2">
    <location>
        <position position="1"/>
    </location>
</feature>
<feature type="region of interest" description="Disordered" evidence="1">
    <location>
        <begin position="1"/>
        <end position="42"/>
    </location>
</feature>
<dbReference type="AlphaFoldDB" id="A0A0L0FEN9"/>
<proteinExistence type="predicted"/>
<evidence type="ECO:0000313" key="3">
    <source>
        <dbReference type="Proteomes" id="UP000054560"/>
    </source>
</evidence>
<feature type="compositionally biased region" description="Polar residues" evidence="1">
    <location>
        <begin position="1"/>
        <end position="17"/>
    </location>
</feature>
<dbReference type="EMBL" id="KQ243762">
    <property type="protein sequence ID" value="KNC75232.1"/>
    <property type="molecule type" value="Genomic_DNA"/>
</dbReference>
<dbReference type="GeneID" id="25912744"/>
<dbReference type="RefSeq" id="XP_014149134.1">
    <property type="nucleotide sequence ID" value="XM_014293659.1"/>
</dbReference>
<organism evidence="2 3">
    <name type="scientific">Sphaeroforma arctica JP610</name>
    <dbReference type="NCBI Taxonomy" id="667725"/>
    <lineage>
        <taxon>Eukaryota</taxon>
        <taxon>Ichthyosporea</taxon>
        <taxon>Ichthyophonida</taxon>
        <taxon>Sphaeroforma</taxon>
    </lineage>
</organism>
<feature type="region of interest" description="Disordered" evidence="1">
    <location>
        <begin position="56"/>
        <end position="99"/>
    </location>
</feature>
<dbReference type="Proteomes" id="UP000054560">
    <property type="component" value="Unassembled WGS sequence"/>
</dbReference>